<dbReference type="EMBL" id="JAOZEW010000013">
    <property type="protein sequence ID" value="MCV9928618.1"/>
    <property type="molecule type" value="Genomic_DNA"/>
</dbReference>
<keyword evidence="1" id="KW-0812">Transmembrane</keyword>
<proteinExistence type="predicted"/>
<gene>
    <name evidence="2" type="ORF">OIU83_13195</name>
</gene>
<comment type="caution">
    <text evidence="2">The sequence shown here is derived from an EMBL/GenBank/DDBJ whole genome shotgun (WGS) entry which is preliminary data.</text>
</comment>
<dbReference type="Proteomes" id="UP001151079">
    <property type="component" value="Unassembled WGS sequence"/>
</dbReference>
<sequence>MIKKYVTTINIVYFLWGLVLLAISDLYPEFVRYYLYLSIISIIPMMIMITIKMRREDKLNGTTTFRSAIYRMLVMALMLGIFYFITKQGLV</sequence>
<dbReference type="AlphaFoldDB" id="A0A9X3C7I7"/>
<keyword evidence="3" id="KW-1185">Reference proteome</keyword>
<feature type="transmembrane region" description="Helical" evidence="1">
    <location>
        <begin position="7"/>
        <end position="27"/>
    </location>
</feature>
<protein>
    <submittedName>
        <fullName evidence="2">Uncharacterized protein</fullName>
    </submittedName>
</protein>
<feature type="transmembrane region" description="Helical" evidence="1">
    <location>
        <begin position="33"/>
        <end position="51"/>
    </location>
</feature>
<reference evidence="2" key="1">
    <citation type="submission" date="2022-10" db="EMBL/GenBank/DDBJ databases">
        <title>Two novel species of Flavobacterium.</title>
        <authorList>
            <person name="Liu Q."/>
            <person name="Xin Y.-H."/>
        </authorList>
    </citation>
    <scope>NUCLEOTIDE SEQUENCE</scope>
    <source>
        <strain evidence="2">LS1R49</strain>
    </source>
</reference>
<evidence type="ECO:0000256" key="1">
    <source>
        <dbReference type="SAM" id="Phobius"/>
    </source>
</evidence>
<organism evidence="2 3">
    <name type="scientific">Flavobacterium shii</name>
    <dbReference type="NCBI Taxonomy" id="2987687"/>
    <lineage>
        <taxon>Bacteria</taxon>
        <taxon>Pseudomonadati</taxon>
        <taxon>Bacteroidota</taxon>
        <taxon>Flavobacteriia</taxon>
        <taxon>Flavobacteriales</taxon>
        <taxon>Flavobacteriaceae</taxon>
        <taxon>Flavobacterium</taxon>
    </lineage>
</organism>
<dbReference type="RefSeq" id="WP_264206730.1">
    <property type="nucleotide sequence ID" value="NZ_JAOZEW010000013.1"/>
</dbReference>
<keyword evidence="1" id="KW-1133">Transmembrane helix</keyword>
<name>A0A9X3C7I7_9FLAO</name>
<evidence type="ECO:0000313" key="2">
    <source>
        <dbReference type="EMBL" id="MCV9928618.1"/>
    </source>
</evidence>
<accession>A0A9X3C7I7</accession>
<evidence type="ECO:0000313" key="3">
    <source>
        <dbReference type="Proteomes" id="UP001151079"/>
    </source>
</evidence>
<feature type="transmembrane region" description="Helical" evidence="1">
    <location>
        <begin position="63"/>
        <end position="85"/>
    </location>
</feature>
<keyword evidence="1" id="KW-0472">Membrane</keyword>